<feature type="repeat" description="ANK" evidence="3">
    <location>
        <begin position="75"/>
        <end position="107"/>
    </location>
</feature>
<dbReference type="GeneID" id="105441492"/>
<dbReference type="OrthoDB" id="20872at2759"/>
<dbReference type="KEGG" id="spu:105441492"/>
<dbReference type="Pfam" id="PF12796">
    <property type="entry name" value="Ank_2"/>
    <property type="match status" value="2"/>
</dbReference>
<dbReference type="RefSeq" id="XP_030853196.1">
    <property type="nucleotide sequence ID" value="XM_030997336.1"/>
</dbReference>
<dbReference type="SUPFAM" id="SSF48403">
    <property type="entry name" value="Ankyrin repeat"/>
    <property type="match status" value="1"/>
</dbReference>
<keyword evidence="1" id="KW-0677">Repeat</keyword>
<accession>A0A7M7T4H1</accession>
<protein>
    <submittedName>
        <fullName evidence="5">Uncharacterized protein</fullName>
    </submittedName>
</protein>
<dbReference type="InterPro" id="IPR002110">
    <property type="entry name" value="Ankyrin_rpt"/>
</dbReference>
<dbReference type="Pfam" id="PF00023">
    <property type="entry name" value="Ank"/>
    <property type="match status" value="1"/>
</dbReference>
<name>A0A7M7T4H1_STRPU</name>
<organism evidence="5 6">
    <name type="scientific">Strongylocentrotus purpuratus</name>
    <name type="common">Purple sea urchin</name>
    <dbReference type="NCBI Taxonomy" id="7668"/>
    <lineage>
        <taxon>Eukaryota</taxon>
        <taxon>Metazoa</taxon>
        <taxon>Echinodermata</taxon>
        <taxon>Eleutherozoa</taxon>
        <taxon>Echinozoa</taxon>
        <taxon>Echinoidea</taxon>
        <taxon>Euechinoidea</taxon>
        <taxon>Echinacea</taxon>
        <taxon>Camarodonta</taxon>
        <taxon>Echinidea</taxon>
        <taxon>Strongylocentrotidae</taxon>
        <taxon>Strongylocentrotus</taxon>
    </lineage>
</organism>
<dbReference type="AlphaFoldDB" id="A0A7M7T4H1"/>
<sequence length="532" mass="59042">MDDDDPSSDESSKGRTSRYSDDSLRTEGDTPAPSEPGSLLKLVRSRRPDVDNARNRLSDLTPVGVTEELNAKDSRGNSAIHYACIKGLVPWLELIIEQGGDVDVKGAGGRRPIHLVVRDEASSETQAQDKVKMIELLASKGVLVNEKDDLGQTPLQLACNHSESRGQKMVIQALLSLSDIKVDEPVKVGGVNSTLLNIACHNNHFETALLLVDHGANPLTEDGSKNTPLFIILTEKNVKFALRFLTTCEKKGCDMRDILSVKNVYGKTALHHAIKIGNEPLIKYCLPFLAPDDEVDGLEDHDYLLGFRARHDANVMHTVCMKGHLDLAIMILKLCPKLLYEKTNKGLTPLHYACSENYPKLVEKICSVMKSHARELLGDHDVDVHVDGSPSLGLLKFTALRGSSDCLVVLLRHVKDPPTILELLEWISVEKNLSKVLKEFLYEFDNIDDDEIQRITLRCAEEGKTESLEQFFAWCKDASQFEDEQNNNVMHLIAQGGHLDTAEAMLKKDGVEFTKWGRFVQVVSCKCGGLVD</sequence>
<dbReference type="PANTHER" id="PTHR24198:SF165">
    <property type="entry name" value="ANKYRIN REPEAT-CONTAINING PROTEIN-RELATED"/>
    <property type="match status" value="1"/>
</dbReference>
<dbReference type="PROSITE" id="PS50297">
    <property type="entry name" value="ANK_REP_REGION"/>
    <property type="match status" value="1"/>
</dbReference>
<keyword evidence="2 3" id="KW-0040">ANK repeat</keyword>
<reference evidence="5" key="2">
    <citation type="submission" date="2021-01" db="UniProtKB">
        <authorList>
            <consortium name="EnsemblMetazoa"/>
        </authorList>
    </citation>
    <scope>IDENTIFICATION</scope>
</reference>
<keyword evidence="6" id="KW-1185">Reference proteome</keyword>
<dbReference type="PROSITE" id="PS50088">
    <property type="entry name" value="ANK_REPEAT"/>
    <property type="match status" value="1"/>
</dbReference>
<evidence type="ECO:0000313" key="5">
    <source>
        <dbReference type="EnsemblMetazoa" id="XP_030853196"/>
    </source>
</evidence>
<reference evidence="6" key="1">
    <citation type="submission" date="2015-02" db="EMBL/GenBank/DDBJ databases">
        <title>Genome sequencing for Strongylocentrotus purpuratus.</title>
        <authorList>
            <person name="Murali S."/>
            <person name="Liu Y."/>
            <person name="Vee V."/>
            <person name="English A."/>
            <person name="Wang M."/>
            <person name="Skinner E."/>
            <person name="Han Y."/>
            <person name="Muzny D.M."/>
            <person name="Worley K.C."/>
            <person name="Gibbs R.A."/>
        </authorList>
    </citation>
    <scope>NUCLEOTIDE SEQUENCE</scope>
</reference>
<evidence type="ECO:0000256" key="1">
    <source>
        <dbReference type="ARBA" id="ARBA00022737"/>
    </source>
</evidence>
<dbReference type="InterPro" id="IPR036770">
    <property type="entry name" value="Ankyrin_rpt-contain_sf"/>
</dbReference>
<evidence type="ECO:0000256" key="4">
    <source>
        <dbReference type="SAM" id="MobiDB-lite"/>
    </source>
</evidence>
<feature type="compositionally biased region" description="Basic and acidic residues" evidence="4">
    <location>
        <begin position="10"/>
        <end position="28"/>
    </location>
</feature>
<dbReference type="Proteomes" id="UP000007110">
    <property type="component" value="Unassembled WGS sequence"/>
</dbReference>
<evidence type="ECO:0000256" key="3">
    <source>
        <dbReference type="PROSITE-ProRule" id="PRU00023"/>
    </source>
</evidence>
<dbReference type="PANTHER" id="PTHR24198">
    <property type="entry name" value="ANKYRIN REPEAT AND PROTEIN KINASE DOMAIN-CONTAINING PROTEIN"/>
    <property type="match status" value="1"/>
</dbReference>
<evidence type="ECO:0000313" key="6">
    <source>
        <dbReference type="Proteomes" id="UP000007110"/>
    </source>
</evidence>
<proteinExistence type="predicted"/>
<feature type="region of interest" description="Disordered" evidence="4">
    <location>
        <begin position="1"/>
        <end position="47"/>
    </location>
</feature>
<dbReference type="SMART" id="SM00248">
    <property type="entry name" value="ANK"/>
    <property type="match status" value="8"/>
</dbReference>
<evidence type="ECO:0000256" key="2">
    <source>
        <dbReference type="ARBA" id="ARBA00023043"/>
    </source>
</evidence>
<dbReference type="EnsemblMetazoa" id="XM_030997336">
    <property type="protein sequence ID" value="XP_030853196"/>
    <property type="gene ID" value="LOC105441492"/>
</dbReference>
<dbReference type="Gene3D" id="1.25.40.20">
    <property type="entry name" value="Ankyrin repeat-containing domain"/>
    <property type="match status" value="3"/>
</dbReference>
<dbReference type="InParanoid" id="A0A7M7T4H1"/>